<dbReference type="SMART" id="SM00073">
    <property type="entry name" value="HPT"/>
    <property type="match status" value="1"/>
</dbReference>
<keyword evidence="2" id="KW-0597">Phosphoprotein</keyword>
<protein>
    <submittedName>
        <fullName evidence="4">Hpt domain-containing protein</fullName>
    </submittedName>
</protein>
<gene>
    <name evidence="4" type="ORF">BCF53_10381</name>
</gene>
<feature type="modified residue" description="Phosphohistidine" evidence="2">
    <location>
        <position position="55"/>
    </location>
</feature>
<dbReference type="InterPro" id="IPR036641">
    <property type="entry name" value="HPT_dom_sf"/>
</dbReference>
<organism evidence="4 5">
    <name type="scientific">Reinekea marinisedimentorum</name>
    <dbReference type="NCBI Taxonomy" id="230495"/>
    <lineage>
        <taxon>Bacteria</taxon>
        <taxon>Pseudomonadati</taxon>
        <taxon>Pseudomonadota</taxon>
        <taxon>Gammaproteobacteria</taxon>
        <taxon>Oceanospirillales</taxon>
        <taxon>Saccharospirillaceae</taxon>
        <taxon>Reinekea</taxon>
    </lineage>
</organism>
<dbReference type="Pfam" id="PF01627">
    <property type="entry name" value="Hpt"/>
    <property type="match status" value="1"/>
</dbReference>
<comment type="caution">
    <text evidence="4">The sequence shown here is derived from an EMBL/GenBank/DDBJ whole genome shotgun (WGS) entry which is preliminary data.</text>
</comment>
<dbReference type="GO" id="GO:0000160">
    <property type="term" value="P:phosphorelay signal transduction system"/>
    <property type="evidence" value="ECO:0007669"/>
    <property type="project" value="UniProtKB-KW"/>
</dbReference>
<evidence type="ECO:0000313" key="5">
    <source>
        <dbReference type="Proteomes" id="UP000295793"/>
    </source>
</evidence>
<dbReference type="RefSeq" id="WP_165901808.1">
    <property type="nucleotide sequence ID" value="NZ_SLZR01000003.1"/>
</dbReference>
<evidence type="ECO:0000259" key="3">
    <source>
        <dbReference type="PROSITE" id="PS50894"/>
    </source>
</evidence>
<dbReference type="InterPro" id="IPR008207">
    <property type="entry name" value="Sig_transdc_His_kin_Hpt_dom"/>
</dbReference>
<keyword evidence="5" id="KW-1185">Reference proteome</keyword>
<evidence type="ECO:0000256" key="1">
    <source>
        <dbReference type="ARBA" id="ARBA00023012"/>
    </source>
</evidence>
<dbReference type="Gene3D" id="1.20.120.160">
    <property type="entry name" value="HPT domain"/>
    <property type="match status" value="1"/>
</dbReference>
<name>A0A4R3IAH3_9GAMM</name>
<dbReference type="SUPFAM" id="SSF47226">
    <property type="entry name" value="Histidine-containing phosphotransfer domain, HPT domain"/>
    <property type="match status" value="1"/>
</dbReference>
<proteinExistence type="predicted"/>
<accession>A0A4R3IAH3</accession>
<evidence type="ECO:0000256" key="2">
    <source>
        <dbReference type="PROSITE-ProRule" id="PRU00110"/>
    </source>
</evidence>
<dbReference type="PROSITE" id="PS50894">
    <property type="entry name" value="HPT"/>
    <property type="match status" value="1"/>
</dbReference>
<keyword evidence="1" id="KW-0902">Two-component regulatory system</keyword>
<dbReference type="EMBL" id="SLZR01000003">
    <property type="protein sequence ID" value="TCS42420.1"/>
    <property type="molecule type" value="Genomic_DNA"/>
</dbReference>
<sequence length="112" mass="12447">MQLIDSDFLNELQEILEDEFCTLIRTYVKDTSARVDVLKGAIQNQDTTSVYEVAHSIKGASLNLGVTVLSELCLQVETAAREGDLTVAERLFDTINTKASETCRVLQESYLS</sequence>
<dbReference type="AlphaFoldDB" id="A0A4R3IAH3"/>
<dbReference type="GO" id="GO:0004672">
    <property type="term" value="F:protein kinase activity"/>
    <property type="evidence" value="ECO:0007669"/>
    <property type="project" value="UniProtKB-ARBA"/>
</dbReference>
<feature type="domain" description="HPt" evidence="3">
    <location>
        <begin position="16"/>
        <end position="109"/>
    </location>
</feature>
<dbReference type="Proteomes" id="UP000295793">
    <property type="component" value="Unassembled WGS sequence"/>
</dbReference>
<reference evidence="4 5" key="1">
    <citation type="submission" date="2019-03" db="EMBL/GenBank/DDBJ databases">
        <title>Genomic Encyclopedia of Archaeal and Bacterial Type Strains, Phase II (KMG-II): from individual species to whole genera.</title>
        <authorList>
            <person name="Goeker M."/>
        </authorList>
    </citation>
    <scope>NUCLEOTIDE SEQUENCE [LARGE SCALE GENOMIC DNA]</scope>
    <source>
        <strain evidence="4 5">DSM 15388</strain>
    </source>
</reference>
<evidence type="ECO:0000313" key="4">
    <source>
        <dbReference type="EMBL" id="TCS42420.1"/>
    </source>
</evidence>